<organism evidence="2 3">
    <name type="scientific">Rhypophila decipiens</name>
    <dbReference type="NCBI Taxonomy" id="261697"/>
    <lineage>
        <taxon>Eukaryota</taxon>
        <taxon>Fungi</taxon>
        <taxon>Dikarya</taxon>
        <taxon>Ascomycota</taxon>
        <taxon>Pezizomycotina</taxon>
        <taxon>Sordariomycetes</taxon>
        <taxon>Sordariomycetidae</taxon>
        <taxon>Sordariales</taxon>
        <taxon>Naviculisporaceae</taxon>
        <taxon>Rhypophila</taxon>
    </lineage>
</organism>
<feature type="compositionally biased region" description="Basic and acidic residues" evidence="1">
    <location>
        <begin position="978"/>
        <end position="990"/>
    </location>
</feature>
<feature type="compositionally biased region" description="Polar residues" evidence="1">
    <location>
        <begin position="65"/>
        <end position="80"/>
    </location>
</feature>
<feature type="compositionally biased region" description="Pro residues" evidence="1">
    <location>
        <begin position="1155"/>
        <end position="1169"/>
    </location>
</feature>
<feature type="compositionally biased region" description="Basic and acidic residues" evidence="1">
    <location>
        <begin position="825"/>
        <end position="849"/>
    </location>
</feature>
<feature type="region of interest" description="Disordered" evidence="1">
    <location>
        <begin position="812"/>
        <end position="1118"/>
    </location>
</feature>
<feature type="compositionally biased region" description="Polar residues" evidence="1">
    <location>
        <begin position="264"/>
        <end position="287"/>
    </location>
</feature>
<feature type="region of interest" description="Disordered" evidence="1">
    <location>
        <begin position="753"/>
        <end position="787"/>
    </location>
</feature>
<feature type="compositionally biased region" description="Low complexity" evidence="1">
    <location>
        <begin position="1194"/>
        <end position="1204"/>
    </location>
</feature>
<feature type="compositionally biased region" description="Basic and acidic residues" evidence="1">
    <location>
        <begin position="1271"/>
        <end position="1287"/>
    </location>
</feature>
<feature type="compositionally biased region" description="Low complexity" evidence="1">
    <location>
        <begin position="1087"/>
        <end position="1101"/>
    </location>
</feature>
<feature type="compositionally biased region" description="Low complexity" evidence="1">
    <location>
        <begin position="626"/>
        <end position="638"/>
    </location>
</feature>
<sequence>MDRGRGRARAPKKRATLASHSHELSPETEIPTFPTTPIASSTSAASHRAPFTAPQRGGKSKVVFSGQQRPASRSGDSSFRVTPGTDRPARSTTFPSNFTFDSPSLPSGTNMAAGNSSRPKRAKTFEASYDGTADDEAHSKGGHSLRRRARIDYTQEQIDDLTPNAPRPDSSKSTTTPNARSRKRKDSEDDFFDDAAAHAKRRRSENPAPAHAKTSSLRRRSELEPGQTTLSFKVVEDQQSDNEIRDTILVGISMDENVDETEVSELSSPLQEPGSPSTSDGSDNTAAKVQPPTPQPQVIPHVEKAVAVAPESEGIEKGLMVDQQGEAEMQSKDLPLPSLPIQLKADDGVNHVASDSEVKRVESSLEQVVDDQSTEVKNVDEPRAQSPEHTAPEQIVEFKTEAAPLPEPLPASEKDLPTFSALPQTSGSIEATETPEPREAFAPTDESRPAPASPQPSRAGVSSQVRRKGRLETIYSRPTPYGAQLRLTPYESEEVLLPGPYLEKSKLVESSIPTPAPTPSPVERQTPEFVWDPRHPLKQREFFQLYRQEMKKRTEMGLERMSMIEFNNYCVRKYKAANDPNGDPTEYPLISSQKQSRPITTAAPVPLRKLPPLSVSASFDETPQGSQAADSQQPTAAPSPAPIDESVAVEENDQEAKERVDGRTEPGNAAEPVEKLHIPRKQYSFPKIRDPSEFIEALENWQEMDAETLYKTTAAATEALHIWEQEAAELRKIIDDEDNAKRRLPNDKAIENWENRKRPDEPDHWRRHFDESHKGPPPFELKGVRAPRPYIDDPVLERQKENDRIMAQAYGFKYDPHPARVGKQNPEEQRWDSGERGLRDRKKTEKGAELAEENVIEGKRTRKPRNLSDQSKEPSRAATPIGSVALGVGRRAKRKPGAGFIPEDEPNTSKALVEEAPSGSAGKKRRGPRPRAEILAEQEEAAAALPDSVDNRKGEDEDSLVKPAITRKRGPPPTSVPAEHEQPRPNEQRPAKKTSAEIASSSFYSNPSPVNTPLESRPSTASSEATVHTMETSETTYSLRDKRKRNFALENDPELEPRAQKKARAVGASSSQEHVDPKKRAPRKKPTATATATATPMTTPMEPSPVSQPPPASVPQPVGGLKAPEMFFNNPPPVLAPAPGPFIHTFKAAPVPVYQPPTAPPPVPEPPAAKKPIVQIKLKITNNGPTSQGPSRTPTPANIAPNPASKSTAKTSRAPKSSTPVELAPQPAGGTANMLNGDQGELQDKPYAEMSKSEKMSYSMRRRWASGEMKGAVEKRRTTLANKKAEKAAGSPASNSADPSLAGRTPDPSSAGPSAPATPALLPTQSGPLAFPPPSQGFQHLPHMQQPVQQGLQPLHQGLQAIPHGLQQLQHSMPLMPQGLQPPQQPHPQQLQQPMQQPFPALQQPPHLFHQPPLIYSEYSYHPPQGPAN</sequence>
<feature type="compositionally biased region" description="Polar residues" evidence="1">
    <location>
        <begin position="421"/>
        <end position="431"/>
    </location>
</feature>
<reference evidence="2" key="2">
    <citation type="submission" date="2023-05" db="EMBL/GenBank/DDBJ databases">
        <authorList>
            <consortium name="Lawrence Berkeley National Laboratory"/>
            <person name="Steindorff A."/>
            <person name="Hensen N."/>
            <person name="Bonometti L."/>
            <person name="Westerberg I."/>
            <person name="Brannstrom I.O."/>
            <person name="Guillou S."/>
            <person name="Cros-Aarteil S."/>
            <person name="Calhoun S."/>
            <person name="Haridas S."/>
            <person name="Kuo A."/>
            <person name="Mondo S."/>
            <person name="Pangilinan J."/>
            <person name="Riley R."/>
            <person name="Labutti K."/>
            <person name="Andreopoulos B."/>
            <person name="Lipzen A."/>
            <person name="Chen C."/>
            <person name="Yanf M."/>
            <person name="Daum C."/>
            <person name="Ng V."/>
            <person name="Clum A."/>
            <person name="Ohm R."/>
            <person name="Martin F."/>
            <person name="Silar P."/>
            <person name="Natvig D."/>
            <person name="Lalanne C."/>
            <person name="Gautier V."/>
            <person name="Ament-Velasquez S.L."/>
            <person name="Kruys A."/>
            <person name="Hutchinson M.I."/>
            <person name="Powell A.J."/>
            <person name="Barry K."/>
            <person name="Miller A.N."/>
            <person name="Grigoriev I.V."/>
            <person name="Debuchy R."/>
            <person name="Gladieux P."/>
            <person name="Thoren M.H."/>
            <person name="Johannesson H."/>
        </authorList>
    </citation>
    <scope>NUCLEOTIDE SEQUENCE</scope>
    <source>
        <strain evidence="2">PSN293</strain>
    </source>
</reference>
<evidence type="ECO:0000313" key="2">
    <source>
        <dbReference type="EMBL" id="KAK4215234.1"/>
    </source>
</evidence>
<feature type="compositionally biased region" description="Polar residues" evidence="1">
    <location>
        <begin position="590"/>
        <end position="599"/>
    </location>
</feature>
<feature type="compositionally biased region" description="Low complexity" evidence="1">
    <location>
        <begin position="27"/>
        <end position="46"/>
    </location>
</feature>
<feature type="compositionally biased region" description="Low complexity" evidence="1">
    <location>
        <begin position="1305"/>
        <end position="1324"/>
    </location>
</feature>
<accession>A0AAN6YA38</accession>
<feature type="compositionally biased region" description="Basic and acidic residues" evidence="1">
    <location>
        <begin position="654"/>
        <end position="664"/>
    </location>
</feature>
<feature type="region of interest" description="Disordered" evidence="1">
    <location>
        <begin position="1374"/>
        <end position="1394"/>
    </location>
</feature>
<feature type="region of interest" description="Disordered" evidence="1">
    <location>
        <begin position="357"/>
        <end position="481"/>
    </location>
</feature>
<feature type="compositionally biased region" description="Basic residues" evidence="1">
    <location>
        <begin position="140"/>
        <end position="149"/>
    </location>
</feature>
<feature type="compositionally biased region" description="Polar residues" evidence="1">
    <location>
        <begin position="1180"/>
        <end position="1192"/>
    </location>
</feature>
<feature type="compositionally biased region" description="Polar residues" evidence="1">
    <location>
        <begin position="615"/>
        <end position="625"/>
    </location>
</feature>
<protein>
    <submittedName>
        <fullName evidence="2">Uncharacterized protein</fullName>
    </submittedName>
</protein>
<evidence type="ECO:0000256" key="1">
    <source>
        <dbReference type="SAM" id="MobiDB-lite"/>
    </source>
</evidence>
<evidence type="ECO:0000313" key="3">
    <source>
        <dbReference type="Proteomes" id="UP001301769"/>
    </source>
</evidence>
<comment type="caution">
    <text evidence="2">The sequence shown here is derived from an EMBL/GenBank/DDBJ whole genome shotgun (WGS) entry which is preliminary data.</text>
</comment>
<feature type="region of interest" description="Disordered" evidence="1">
    <location>
        <begin position="1"/>
        <end position="300"/>
    </location>
</feature>
<gene>
    <name evidence="2" type="ORF">QBC37DRAFT_128769</name>
</gene>
<feature type="region of interest" description="Disordered" evidence="1">
    <location>
        <begin position="579"/>
        <end position="678"/>
    </location>
</feature>
<keyword evidence="3" id="KW-1185">Reference proteome</keyword>
<dbReference type="Proteomes" id="UP001301769">
    <property type="component" value="Unassembled WGS sequence"/>
</dbReference>
<dbReference type="EMBL" id="MU858082">
    <property type="protein sequence ID" value="KAK4215234.1"/>
    <property type="molecule type" value="Genomic_DNA"/>
</dbReference>
<feature type="compositionally biased region" description="Pro residues" evidence="1">
    <location>
        <begin position="1102"/>
        <end position="1114"/>
    </location>
</feature>
<name>A0AAN6YA38_9PEZI</name>
<feature type="compositionally biased region" description="Basic residues" evidence="1">
    <location>
        <begin position="1"/>
        <end position="15"/>
    </location>
</feature>
<proteinExistence type="predicted"/>
<reference evidence="2" key="1">
    <citation type="journal article" date="2023" name="Mol. Phylogenet. Evol.">
        <title>Genome-scale phylogeny and comparative genomics of the fungal order Sordariales.</title>
        <authorList>
            <person name="Hensen N."/>
            <person name="Bonometti L."/>
            <person name="Westerberg I."/>
            <person name="Brannstrom I.O."/>
            <person name="Guillou S."/>
            <person name="Cros-Aarteil S."/>
            <person name="Calhoun S."/>
            <person name="Haridas S."/>
            <person name="Kuo A."/>
            <person name="Mondo S."/>
            <person name="Pangilinan J."/>
            <person name="Riley R."/>
            <person name="LaButti K."/>
            <person name="Andreopoulos B."/>
            <person name="Lipzen A."/>
            <person name="Chen C."/>
            <person name="Yan M."/>
            <person name="Daum C."/>
            <person name="Ng V."/>
            <person name="Clum A."/>
            <person name="Steindorff A."/>
            <person name="Ohm R.A."/>
            <person name="Martin F."/>
            <person name="Silar P."/>
            <person name="Natvig D.O."/>
            <person name="Lalanne C."/>
            <person name="Gautier V."/>
            <person name="Ament-Velasquez S.L."/>
            <person name="Kruys A."/>
            <person name="Hutchinson M.I."/>
            <person name="Powell A.J."/>
            <person name="Barry K."/>
            <person name="Miller A.N."/>
            <person name="Grigoriev I.V."/>
            <person name="Debuchy R."/>
            <person name="Gladieux P."/>
            <person name="Hiltunen Thoren M."/>
            <person name="Johannesson H."/>
        </authorList>
    </citation>
    <scope>NUCLEOTIDE SEQUENCE</scope>
    <source>
        <strain evidence="2">PSN293</strain>
    </source>
</reference>
<feature type="compositionally biased region" description="Basic and acidic residues" evidence="1">
    <location>
        <begin position="1242"/>
        <end position="1255"/>
    </location>
</feature>
<feature type="compositionally biased region" description="Polar residues" evidence="1">
    <location>
        <begin position="1205"/>
        <end position="1220"/>
    </location>
</feature>
<feature type="compositionally biased region" description="Polar residues" evidence="1">
    <location>
        <begin position="90"/>
        <end position="117"/>
    </location>
</feature>
<feature type="region of interest" description="Disordered" evidence="1">
    <location>
        <begin position="1155"/>
        <end position="1347"/>
    </location>
</feature>
<feature type="compositionally biased region" description="Basic and acidic residues" evidence="1">
    <location>
        <begin position="753"/>
        <end position="774"/>
    </location>
</feature>
<feature type="compositionally biased region" description="Polar residues" evidence="1">
    <location>
        <begin position="997"/>
        <end position="1038"/>
    </location>
</feature>